<gene>
    <name evidence="1" type="ORF">SAMN05444276_101687</name>
</gene>
<protein>
    <submittedName>
        <fullName evidence="1">Uncharacterized protein</fullName>
    </submittedName>
</protein>
<dbReference type="RefSeq" id="WP_036730642.1">
    <property type="nucleotide sequence ID" value="NZ_FNNA01000001.1"/>
</dbReference>
<name>A0A1H2SR08_9RHOB</name>
<sequence>MTAPALSCAEIEIGGSIDLDPVTICACVTWLAMHWGHWKPECLAGEMARELLAAAGIAAVGPLAGLSTDDPLGDHQ</sequence>
<dbReference type="AlphaFoldDB" id="A0A1H2SR08"/>
<reference evidence="2" key="1">
    <citation type="submission" date="2016-10" db="EMBL/GenBank/DDBJ databases">
        <authorList>
            <person name="Varghese N."/>
            <person name="Submissions S."/>
        </authorList>
    </citation>
    <scope>NUCLEOTIDE SEQUENCE [LARGE SCALE GENOMIC DNA]</scope>
    <source>
        <strain evidence="2">DSM 29303</strain>
    </source>
</reference>
<evidence type="ECO:0000313" key="2">
    <source>
        <dbReference type="Proteomes" id="UP000182944"/>
    </source>
</evidence>
<dbReference type="STRING" id="1545044.SAMN05444276_101687"/>
<organism evidence="1 2">
    <name type="scientific">Paracoccus sanguinis</name>
    <dbReference type="NCBI Taxonomy" id="1545044"/>
    <lineage>
        <taxon>Bacteria</taxon>
        <taxon>Pseudomonadati</taxon>
        <taxon>Pseudomonadota</taxon>
        <taxon>Alphaproteobacteria</taxon>
        <taxon>Rhodobacterales</taxon>
        <taxon>Paracoccaceae</taxon>
        <taxon>Paracoccus</taxon>
    </lineage>
</organism>
<keyword evidence="2" id="KW-1185">Reference proteome</keyword>
<evidence type="ECO:0000313" key="1">
    <source>
        <dbReference type="EMBL" id="SDW33489.1"/>
    </source>
</evidence>
<dbReference type="Proteomes" id="UP000182944">
    <property type="component" value="Unassembled WGS sequence"/>
</dbReference>
<proteinExistence type="predicted"/>
<accession>A0A1H2SR08</accession>
<dbReference type="EMBL" id="FNNA01000001">
    <property type="protein sequence ID" value="SDW33489.1"/>
    <property type="molecule type" value="Genomic_DNA"/>
</dbReference>